<dbReference type="PANTHER" id="PTHR11214">
    <property type="entry name" value="BETA-1,3-N-ACETYLGLUCOSAMINYLTRANSFERASE"/>
    <property type="match status" value="1"/>
</dbReference>
<dbReference type="PANTHER" id="PTHR11214:SF23">
    <property type="entry name" value="N-ACETYLLACTOSAMINIDE BETA-1,3-N-ACETYLGLUCOSAMINYLTRANSFERASE 3"/>
    <property type="match status" value="1"/>
</dbReference>
<evidence type="ECO:0000256" key="9">
    <source>
        <dbReference type="ARBA" id="ARBA00023136"/>
    </source>
</evidence>
<dbReference type="EC" id="2.4.1.-" evidence="12"/>
<keyword evidence="6" id="KW-0735">Signal-anchor</keyword>
<dbReference type="AlphaFoldDB" id="A0A8C6WZX7"/>
<evidence type="ECO:0000256" key="10">
    <source>
        <dbReference type="ARBA" id="ARBA00023180"/>
    </source>
</evidence>
<protein>
    <recommendedName>
        <fullName evidence="12">Hexosyltransferase</fullName>
        <ecNumber evidence="12">2.4.1.-</ecNumber>
    </recommendedName>
</protein>
<evidence type="ECO:0000256" key="13">
    <source>
        <dbReference type="SAM" id="SignalP"/>
    </source>
</evidence>
<dbReference type="Ensembl" id="ENSNMLT00000048704.1">
    <property type="protein sequence ID" value="ENSNMLP00000043872.1"/>
    <property type="gene ID" value="ENSNMLG00000026596.1"/>
</dbReference>
<reference evidence="14" key="2">
    <citation type="submission" date="2025-09" db="UniProtKB">
        <authorList>
            <consortium name="Ensembl"/>
        </authorList>
    </citation>
    <scope>IDENTIFICATION</scope>
</reference>
<evidence type="ECO:0000256" key="7">
    <source>
        <dbReference type="ARBA" id="ARBA00022989"/>
    </source>
</evidence>
<comment type="pathway">
    <text evidence="11">Protein modification.</text>
</comment>
<reference evidence="14" key="1">
    <citation type="submission" date="2025-08" db="UniProtKB">
        <authorList>
            <consortium name="Ensembl"/>
        </authorList>
    </citation>
    <scope>IDENTIFICATION</scope>
</reference>
<sequence>KLYPIGALLVFILVCVHVNNQINTNVDISLNNYSENLAEEEAAYQRVLMEWPKCEQNMSAANISGFSSLPAHIQQFIYYRHCRHFPVLLDIPDKCGGSEKSSNVFLLLVIKSSPGNFDRREVLRKTWAGERQHNGLWVRRIFISGTAGSGVEKVRLNELLKAEQKEHRDILQWDFDESFFNLTLKQILFFEWMKHRCPNVHFLLNGDDDVFTNTDGMVEYLTDLPGNNGSSHLYTGYVFKNTAPVRWSGSKYYIPKQITEFDIYPPYCGGGGYLLSGHTAMVIHNMSVSTEVHPIDDVYIGMCVEKAGLLPTVHTGVKTLGLTIKKQKMDEHEPCYIKGLLLVHRFLPAQMYLMWKKINDPHLRCGVTAKLFLLTRFYFHLHLIFH</sequence>
<dbReference type="GO" id="GO:0008499">
    <property type="term" value="F:N-acetyl-beta-D-glucosaminide beta-(1,3)-galactosyltransferase activity"/>
    <property type="evidence" value="ECO:0007669"/>
    <property type="project" value="UniProtKB-ARBA"/>
</dbReference>
<proteinExistence type="inferred from homology"/>
<dbReference type="GO" id="GO:0016266">
    <property type="term" value="P:protein O-linked glycosylation via N-acetyl-galactosamine"/>
    <property type="evidence" value="ECO:0007669"/>
    <property type="project" value="UniProtKB-ARBA"/>
</dbReference>
<name>A0A8C6WZX7_9GOBI</name>
<evidence type="ECO:0000313" key="15">
    <source>
        <dbReference type="Proteomes" id="UP000694523"/>
    </source>
</evidence>
<accession>A0A8C6WZX7</accession>
<evidence type="ECO:0000256" key="4">
    <source>
        <dbReference type="ARBA" id="ARBA00022679"/>
    </source>
</evidence>
<keyword evidence="4" id="KW-0808">Transferase</keyword>
<dbReference type="Pfam" id="PF01762">
    <property type="entry name" value="Galactosyl_T"/>
    <property type="match status" value="1"/>
</dbReference>
<evidence type="ECO:0000256" key="6">
    <source>
        <dbReference type="ARBA" id="ARBA00022968"/>
    </source>
</evidence>
<evidence type="ECO:0000256" key="1">
    <source>
        <dbReference type="ARBA" id="ARBA00004323"/>
    </source>
</evidence>
<evidence type="ECO:0000256" key="12">
    <source>
        <dbReference type="RuleBase" id="RU363063"/>
    </source>
</evidence>
<evidence type="ECO:0000256" key="8">
    <source>
        <dbReference type="ARBA" id="ARBA00023034"/>
    </source>
</evidence>
<comment type="similarity">
    <text evidence="2 12">Belongs to the glycosyltransferase 31 family.</text>
</comment>
<evidence type="ECO:0000256" key="5">
    <source>
        <dbReference type="ARBA" id="ARBA00022692"/>
    </source>
</evidence>
<dbReference type="FunFam" id="3.90.550.50:FF:000009">
    <property type="entry name" value="Hexosyltransferase"/>
    <property type="match status" value="1"/>
</dbReference>
<feature type="signal peptide" evidence="13">
    <location>
        <begin position="1"/>
        <end position="21"/>
    </location>
</feature>
<evidence type="ECO:0000256" key="3">
    <source>
        <dbReference type="ARBA" id="ARBA00022676"/>
    </source>
</evidence>
<comment type="subcellular location">
    <subcellularLocation>
        <location evidence="1 12">Golgi apparatus membrane</location>
        <topology evidence="1 12">Single-pass type II membrane protein</topology>
    </subcellularLocation>
</comment>
<keyword evidence="9" id="KW-0472">Membrane</keyword>
<dbReference type="Gene3D" id="3.90.550.50">
    <property type="match status" value="1"/>
</dbReference>
<keyword evidence="3 12" id="KW-0328">Glycosyltransferase</keyword>
<evidence type="ECO:0000256" key="11">
    <source>
        <dbReference type="ARBA" id="ARBA00043952"/>
    </source>
</evidence>
<keyword evidence="15" id="KW-1185">Reference proteome</keyword>
<evidence type="ECO:0000313" key="14">
    <source>
        <dbReference type="Ensembl" id="ENSNMLP00000043872.1"/>
    </source>
</evidence>
<evidence type="ECO:0000256" key="2">
    <source>
        <dbReference type="ARBA" id="ARBA00008661"/>
    </source>
</evidence>
<dbReference type="InterPro" id="IPR002659">
    <property type="entry name" value="Glyco_trans_31"/>
</dbReference>
<keyword evidence="7" id="KW-1133">Transmembrane helix</keyword>
<feature type="chain" id="PRO_5034752062" description="Hexosyltransferase" evidence="13">
    <location>
        <begin position="22"/>
        <end position="386"/>
    </location>
</feature>
<dbReference type="Proteomes" id="UP000694523">
    <property type="component" value="Unplaced"/>
</dbReference>
<keyword evidence="10" id="KW-0325">Glycoprotein</keyword>
<organism evidence="14 15">
    <name type="scientific">Neogobius melanostomus</name>
    <name type="common">round goby</name>
    <dbReference type="NCBI Taxonomy" id="47308"/>
    <lineage>
        <taxon>Eukaryota</taxon>
        <taxon>Metazoa</taxon>
        <taxon>Chordata</taxon>
        <taxon>Craniata</taxon>
        <taxon>Vertebrata</taxon>
        <taxon>Euteleostomi</taxon>
        <taxon>Actinopterygii</taxon>
        <taxon>Neopterygii</taxon>
        <taxon>Teleostei</taxon>
        <taxon>Neoteleostei</taxon>
        <taxon>Acanthomorphata</taxon>
        <taxon>Gobiaria</taxon>
        <taxon>Gobiiformes</taxon>
        <taxon>Gobioidei</taxon>
        <taxon>Gobiidae</taxon>
        <taxon>Benthophilinae</taxon>
        <taxon>Neogobiini</taxon>
        <taxon>Neogobius</taxon>
    </lineage>
</organism>
<dbReference type="GO" id="GO:0000139">
    <property type="term" value="C:Golgi membrane"/>
    <property type="evidence" value="ECO:0007669"/>
    <property type="project" value="UniProtKB-SubCell"/>
</dbReference>
<keyword evidence="5" id="KW-0812">Transmembrane</keyword>
<keyword evidence="8 12" id="KW-0333">Golgi apparatus</keyword>
<dbReference type="GO" id="GO:0030311">
    <property type="term" value="P:poly-N-acetyllactosamine biosynthetic process"/>
    <property type="evidence" value="ECO:0007669"/>
    <property type="project" value="TreeGrafter"/>
</dbReference>
<keyword evidence="13" id="KW-0732">Signal</keyword>